<evidence type="ECO:0000256" key="7">
    <source>
        <dbReference type="ARBA" id="ARBA00022801"/>
    </source>
</evidence>
<dbReference type="InterPro" id="IPR021810">
    <property type="entry name" value="T1RH-like_C"/>
</dbReference>
<keyword evidence="3" id="KW-0540">Nuclease</keyword>
<comment type="similarity">
    <text evidence="2 10">Belongs to the HsdR family.</text>
</comment>
<dbReference type="SMART" id="SM00487">
    <property type="entry name" value="DEXDc"/>
    <property type="match status" value="1"/>
</dbReference>
<evidence type="ECO:0000256" key="9">
    <source>
        <dbReference type="ARBA" id="ARBA00023125"/>
    </source>
</evidence>
<evidence type="ECO:0000256" key="10">
    <source>
        <dbReference type="RuleBase" id="RU364115"/>
    </source>
</evidence>
<dbReference type="InterPro" id="IPR055180">
    <property type="entry name" value="HsdR_RecA-like_helicase_dom_2"/>
</dbReference>
<feature type="domain" description="Helicase ATP-binding" evidence="11">
    <location>
        <begin position="290"/>
        <end position="455"/>
    </location>
</feature>
<dbReference type="CDD" id="cd22332">
    <property type="entry name" value="HsdR_N"/>
    <property type="match status" value="1"/>
</dbReference>
<dbReference type="EMBL" id="DF820464">
    <property type="protein sequence ID" value="GAK56085.1"/>
    <property type="molecule type" value="Genomic_DNA"/>
</dbReference>
<proteinExistence type="inferred from homology"/>
<evidence type="ECO:0000256" key="5">
    <source>
        <dbReference type="ARBA" id="ARBA00022747"/>
    </source>
</evidence>
<dbReference type="Pfam" id="PF04313">
    <property type="entry name" value="HSDR_N"/>
    <property type="match status" value="1"/>
</dbReference>
<dbReference type="EC" id="3.1.21.3" evidence="10"/>
<dbReference type="InterPro" id="IPR040980">
    <property type="entry name" value="SWI2_SNF2"/>
</dbReference>
<keyword evidence="9 10" id="KW-0238">DNA-binding</keyword>
<dbReference type="PANTHER" id="PTHR30195">
    <property type="entry name" value="TYPE I SITE-SPECIFIC DEOXYRIBONUCLEASE PROTEIN SUBUNIT M AND R"/>
    <property type="match status" value="1"/>
</dbReference>
<dbReference type="Pfam" id="PF18766">
    <property type="entry name" value="SWI2_SNF2"/>
    <property type="match status" value="1"/>
</dbReference>
<evidence type="ECO:0000256" key="8">
    <source>
        <dbReference type="ARBA" id="ARBA00022840"/>
    </source>
</evidence>
<sequence length="1146" mass="132506">MPNFISEDQIEQAILKLLVEECGYRHLNCFTADAATLPDHSGRTRKSDVVLFDILKAKAREFNPGLPEAALDDALARLTMPRSAMSPVLANKEVYGLLRDGIPVVFQNAKGKNEHARVKVIDFSPQANNDFLAVSQLWIQGGICYRRPDILLYINGLPLVFIELKNSNVKLKHAYDDNLINYKRDIPQLFLCNAVCILSNAIDTKVGSFTAGWEHFFNWLRVEDETEKLDRKQIEREGASIERTIRSLCRKDRLLDYVENFVLYYKDTMKIVAQNHQFIGVNKSIAAFVERKQKDGKLGVFWHTQGAGKSFSMIFYVRKIFRKFTGNFSFVVITDREDLDGQIYRNFLHTETVTKHEAARPKNSEEMRELLSRNLRIVFTLIQKFRWDKRTTYPLLSDRDDIIVIVDEAHRTQYKALAENMRTGLPNAQYIAFTGTPLLGKDRKTNAWFGDYVSEYNFAQSIDDGATVPLFYEKRVPEVLIQNEDLGDEFYQILEDENLDEKQQAKLESEYAKEIEIIKRDDRLDLIARDIVAHFPRRGYLGKGMVVSVDKFTAVKMYDKVQKYWKEEMKRLVGLIYKAQNEVDKQRYKQMLEYMRGVEMAVVISEDADEEQKFAAQGLDIKPHRQKMNTLDARQHDLEYRFKDPDDPFQLVFVCAMWLTGFDAPTVSTLYLDKPMKGHTLMQAIARANRVTSYIIRRVVKTHGEVVDYYNVFRNMRRALADYALGSEGESEEALVQDKSALFLLLDTAIEQGLEFCSGKGIDLSRVISTSLDDRSTSLDDRSTSLDDRSTSLDDRVSFSERSDVLSVSKGRGESCQRSRGEVLGKIELFKEFADTLLERDEWRKEFVVYENTITALYEACKPEILWHDSPRLRSENGPRSSSGVEMTRNQYVEIFQYLRGVLDSILQRQDIQSAKQRISELLDLSVVTADDQVFATEHPGQQYGIIQRGKIWDLSQIDFVKLKSDFKQAQYKHIEIADLRAFIEAKLEQMLKQNAARIDFAQRLQEIIDTYNAGGSSTENYFDDLLDFAENLRDEQERHVREGLTEDELELFDLLKKDKMTKDEKQKVKLAAKALLHRLLEESPRVLVQDWYKDTQTQARVKSAVEEVLDQNLPDTYDKDVFQAKCQIIFDLVYDYSSKGEKWAA</sequence>
<keyword evidence="8 10" id="KW-0067">ATP-binding</keyword>
<evidence type="ECO:0000256" key="6">
    <source>
        <dbReference type="ARBA" id="ARBA00022759"/>
    </source>
</evidence>
<keyword evidence="6" id="KW-0255">Endonuclease</keyword>
<dbReference type="PANTHER" id="PTHR30195:SF15">
    <property type="entry name" value="TYPE I RESTRICTION ENZYME HINDI ENDONUCLEASE SUBUNIT"/>
    <property type="match status" value="1"/>
</dbReference>
<gene>
    <name evidence="12" type="ORF">U27_03047</name>
</gene>
<comment type="function">
    <text evidence="10">Subunit R is required for both nuclease and ATPase activities, but not for modification.</text>
</comment>
<dbReference type="InterPro" id="IPR027417">
    <property type="entry name" value="P-loop_NTPase"/>
</dbReference>
<dbReference type="Proteomes" id="UP000030661">
    <property type="component" value="Unassembled WGS sequence"/>
</dbReference>
<dbReference type="GO" id="GO:0005524">
    <property type="term" value="F:ATP binding"/>
    <property type="evidence" value="ECO:0007669"/>
    <property type="project" value="UniProtKB-KW"/>
</dbReference>
<keyword evidence="4 10" id="KW-0547">Nucleotide-binding</keyword>
<dbReference type="AlphaFoldDB" id="A0A081BUT0"/>
<evidence type="ECO:0000256" key="4">
    <source>
        <dbReference type="ARBA" id="ARBA00022741"/>
    </source>
</evidence>
<dbReference type="InterPro" id="IPR051268">
    <property type="entry name" value="Type-I_R_enzyme_R_subunit"/>
</dbReference>
<dbReference type="NCBIfam" id="TIGR00348">
    <property type="entry name" value="hsdR"/>
    <property type="match status" value="1"/>
</dbReference>
<dbReference type="HOGENOM" id="CLU_005762_1_1_0"/>
<keyword evidence="13" id="KW-1185">Reference proteome</keyword>
<comment type="subunit">
    <text evidence="10">The type I restriction/modification system is composed of three polypeptides R, M and S.</text>
</comment>
<dbReference type="Pfam" id="PF11867">
    <property type="entry name" value="T1RH-like_C"/>
    <property type="match status" value="1"/>
</dbReference>
<dbReference type="InterPro" id="IPR007409">
    <property type="entry name" value="Restrct_endonuc_type1_HsdR_N"/>
</dbReference>
<evidence type="ECO:0000313" key="12">
    <source>
        <dbReference type="EMBL" id="GAK56085.1"/>
    </source>
</evidence>
<dbReference type="Gene3D" id="3.90.1570.50">
    <property type="match status" value="1"/>
</dbReference>
<dbReference type="GO" id="GO:0003677">
    <property type="term" value="F:DNA binding"/>
    <property type="evidence" value="ECO:0007669"/>
    <property type="project" value="UniProtKB-KW"/>
</dbReference>
<organism evidence="12">
    <name type="scientific">Vecturithrix granuli</name>
    <dbReference type="NCBI Taxonomy" id="1499967"/>
    <lineage>
        <taxon>Bacteria</taxon>
        <taxon>Candidatus Moduliflexota</taxon>
        <taxon>Candidatus Vecturitrichia</taxon>
        <taxon>Candidatus Vecturitrichales</taxon>
        <taxon>Candidatus Vecturitrichaceae</taxon>
        <taxon>Candidatus Vecturithrix</taxon>
    </lineage>
</organism>
<dbReference type="PROSITE" id="PS51192">
    <property type="entry name" value="HELICASE_ATP_BIND_1"/>
    <property type="match status" value="1"/>
</dbReference>
<dbReference type="SUPFAM" id="SSF52540">
    <property type="entry name" value="P-loop containing nucleoside triphosphate hydrolases"/>
    <property type="match status" value="2"/>
</dbReference>
<name>A0A081BUT0_VECG1</name>
<evidence type="ECO:0000256" key="3">
    <source>
        <dbReference type="ARBA" id="ARBA00022722"/>
    </source>
</evidence>
<keyword evidence="7 10" id="KW-0378">Hydrolase</keyword>
<dbReference type="InterPro" id="IPR004473">
    <property type="entry name" value="Restrct_endonuc_typeI_HsdR"/>
</dbReference>
<evidence type="ECO:0000256" key="2">
    <source>
        <dbReference type="ARBA" id="ARBA00008598"/>
    </source>
</evidence>
<evidence type="ECO:0000259" key="11">
    <source>
        <dbReference type="PROSITE" id="PS51192"/>
    </source>
</evidence>
<dbReference type="GO" id="GO:0009307">
    <property type="term" value="P:DNA restriction-modification system"/>
    <property type="evidence" value="ECO:0007669"/>
    <property type="project" value="UniProtKB-KW"/>
</dbReference>
<dbReference type="Pfam" id="PF22679">
    <property type="entry name" value="T1R_D3-like"/>
    <property type="match status" value="1"/>
</dbReference>
<dbReference type="GO" id="GO:0009035">
    <property type="term" value="F:type I site-specific deoxyribonuclease activity"/>
    <property type="evidence" value="ECO:0007669"/>
    <property type="project" value="UniProtKB-EC"/>
</dbReference>
<accession>A0A081BUT0</accession>
<keyword evidence="5 10" id="KW-0680">Restriction system</keyword>
<evidence type="ECO:0000313" key="13">
    <source>
        <dbReference type="Proteomes" id="UP000030661"/>
    </source>
</evidence>
<dbReference type="Gene3D" id="3.40.50.300">
    <property type="entry name" value="P-loop containing nucleotide triphosphate hydrolases"/>
    <property type="match status" value="2"/>
</dbReference>
<evidence type="ECO:0000256" key="1">
    <source>
        <dbReference type="ARBA" id="ARBA00000851"/>
    </source>
</evidence>
<dbReference type="eggNOG" id="COG0610">
    <property type="taxonomic scope" value="Bacteria"/>
</dbReference>
<comment type="catalytic activity">
    <reaction evidence="1 10">
        <text>Endonucleolytic cleavage of DNA to give random double-stranded fragments with terminal 5'-phosphates, ATP is simultaneously hydrolyzed.</text>
        <dbReference type="EC" id="3.1.21.3"/>
    </reaction>
</comment>
<dbReference type="STRING" id="1499967.U27_03047"/>
<reference evidence="12" key="1">
    <citation type="journal article" date="2015" name="PeerJ">
        <title>First genomic representation of candidate bacterial phylum KSB3 points to enhanced environmental sensing as a trigger of wastewater bulking.</title>
        <authorList>
            <person name="Sekiguchi Y."/>
            <person name="Ohashi A."/>
            <person name="Parks D.H."/>
            <person name="Yamauchi T."/>
            <person name="Tyson G.W."/>
            <person name="Hugenholtz P."/>
        </authorList>
    </citation>
    <scope>NUCLEOTIDE SEQUENCE [LARGE SCALE GENOMIC DNA]</scope>
</reference>
<dbReference type="CDD" id="cd18800">
    <property type="entry name" value="SF2_C_EcoR124I-like"/>
    <property type="match status" value="1"/>
</dbReference>
<protein>
    <recommendedName>
        <fullName evidence="10">Type I restriction enzyme endonuclease subunit</fullName>
        <shortName evidence="10">R protein</shortName>
        <ecNumber evidence="10">3.1.21.3</ecNumber>
    </recommendedName>
</protein>
<dbReference type="InterPro" id="IPR014001">
    <property type="entry name" value="Helicase_ATP-bd"/>
</dbReference>